<dbReference type="InterPro" id="IPR036236">
    <property type="entry name" value="Znf_C2H2_sf"/>
</dbReference>
<dbReference type="OrthoDB" id="29523at2759"/>
<evidence type="ECO:0000256" key="1">
    <source>
        <dbReference type="ARBA" id="ARBA00022723"/>
    </source>
</evidence>
<evidence type="ECO:0000313" key="8">
    <source>
        <dbReference type="Proteomes" id="UP000014760"/>
    </source>
</evidence>
<proteinExistence type="predicted"/>
<keyword evidence="2" id="KW-0863">Zinc-finger</keyword>
<dbReference type="PROSITE" id="PS00028">
    <property type="entry name" value="ZINC_FINGER_C2H2_1"/>
    <property type="match status" value="1"/>
</dbReference>
<dbReference type="OMA" id="MIVSCRT"/>
<evidence type="ECO:0000256" key="2">
    <source>
        <dbReference type="ARBA" id="ARBA00022771"/>
    </source>
</evidence>
<gene>
    <name evidence="6" type="ORF">CAPTEDRAFT_115905</name>
</gene>
<keyword evidence="3" id="KW-0862">Zinc</keyword>
<dbReference type="Proteomes" id="UP000014760">
    <property type="component" value="Unassembled WGS sequence"/>
</dbReference>
<dbReference type="STRING" id="283909.R7TPU1"/>
<dbReference type="EMBL" id="AMQN01011746">
    <property type="status" value="NOT_ANNOTATED_CDS"/>
    <property type="molecule type" value="Genomic_DNA"/>
</dbReference>
<feature type="region of interest" description="Disordered" evidence="4">
    <location>
        <begin position="52"/>
        <end position="83"/>
    </location>
</feature>
<sequence length="83" mass="9899">KEKAREESLADLKSSFYCDLCDKQYLKHAEYDNHIDSYDHAHTQRIKELKQKESAMKLSCGKQKDDKQNEKEMRRISEFADSR</sequence>
<organism evidence="6">
    <name type="scientific">Capitella teleta</name>
    <name type="common">Polychaete worm</name>
    <dbReference type="NCBI Taxonomy" id="283909"/>
    <lineage>
        <taxon>Eukaryota</taxon>
        <taxon>Metazoa</taxon>
        <taxon>Spiralia</taxon>
        <taxon>Lophotrochozoa</taxon>
        <taxon>Annelida</taxon>
        <taxon>Polychaeta</taxon>
        <taxon>Sedentaria</taxon>
        <taxon>Scolecida</taxon>
        <taxon>Capitellidae</taxon>
        <taxon>Capitella</taxon>
    </lineage>
</organism>
<dbReference type="EnsemblMetazoa" id="CapteT115905">
    <property type="protein sequence ID" value="CapteP115905"/>
    <property type="gene ID" value="CapteG115905"/>
</dbReference>
<dbReference type="PANTHER" id="PTHR17614:SF14">
    <property type="entry name" value="G PATCH DOMAIN-CONTAINING PROTEIN 8-LIKE ISOFORM X5"/>
    <property type="match status" value="1"/>
</dbReference>
<evidence type="ECO:0000313" key="6">
    <source>
        <dbReference type="EMBL" id="ELT95587.1"/>
    </source>
</evidence>
<keyword evidence="1" id="KW-0479">Metal-binding</keyword>
<dbReference type="SUPFAM" id="SSF57667">
    <property type="entry name" value="beta-beta-alpha zinc fingers"/>
    <property type="match status" value="1"/>
</dbReference>
<dbReference type="GO" id="GO:0005634">
    <property type="term" value="C:nucleus"/>
    <property type="evidence" value="ECO:0007669"/>
    <property type="project" value="TreeGrafter"/>
</dbReference>
<evidence type="ECO:0000313" key="7">
    <source>
        <dbReference type="EnsemblMetazoa" id="CapteP115905"/>
    </source>
</evidence>
<keyword evidence="8" id="KW-1185">Reference proteome</keyword>
<reference evidence="7" key="3">
    <citation type="submission" date="2015-06" db="UniProtKB">
        <authorList>
            <consortium name="EnsemblMetazoa"/>
        </authorList>
    </citation>
    <scope>IDENTIFICATION</scope>
</reference>
<dbReference type="InterPro" id="IPR013087">
    <property type="entry name" value="Znf_C2H2_type"/>
</dbReference>
<dbReference type="InterPro" id="IPR052445">
    <property type="entry name" value="ZnF-G_patch_domain"/>
</dbReference>
<dbReference type="HOGENOM" id="CLU_164444_0_0_1"/>
<dbReference type="GO" id="GO:0008270">
    <property type="term" value="F:zinc ion binding"/>
    <property type="evidence" value="ECO:0007669"/>
    <property type="project" value="UniProtKB-KW"/>
</dbReference>
<name>R7TPU1_CAPTE</name>
<evidence type="ECO:0000256" key="4">
    <source>
        <dbReference type="SAM" id="MobiDB-lite"/>
    </source>
</evidence>
<evidence type="ECO:0000259" key="5">
    <source>
        <dbReference type="PROSITE" id="PS00028"/>
    </source>
</evidence>
<feature type="non-terminal residue" evidence="6">
    <location>
        <position position="1"/>
    </location>
</feature>
<dbReference type="EMBL" id="KB309073">
    <property type="protein sequence ID" value="ELT95587.1"/>
    <property type="molecule type" value="Genomic_DNA"/>
</dbReference>
<dbReference type="PANTHER" id="PTHR17614">
    <property type="entry name" value="ZINC FINGER-CONTAINING"/>
    <property type="match status" value="1"/>
</dbReference>
<feature type="domain" description="C2H2-type" evidence="5">
    <location>
        <begin position="18"/>
        <end position="40"/>
    </location>
</feature>
<reference evidence="8" key="1">
    <citation type="submission" date="2012-12" db="EMBL/GenBank/DDBJ databases">
        <authorList>
            <person name="Hellsten U."/>
            <person name="Grimwood J."/>
            <person name="Chapman J.A."/>
            <person name="Shapiro H."/>
            <person name="Aerts A."/>
            <person name="Otillar R.P."/>
            <person name="Terry A.Y."/>
            <person name="Boore J.L."/>
            <person name="Simakov O."/>
            <person name="Marletaz F."/>
            <person name="Cho S.-J."/>
            <person name="Edsinger-Gonzales E."/>
            <person name="Havlak P."/>
            <person name="Kuo D.-H."/>
            <person name="Larsson T."/>
            <person name="Lv J."/>
            <person name="Arendt D."/>
            <person name="Savage R."/>
            <person name="Osoegawa K."/>
            <person name="de Jong P."/>
            <person name="Lindberg D.R."/>
            <person name="Seaver E.C."/>
            <person name="Weisblat D.A."/>
            <person name="Putnam N.H."/>
            <person name="Grigoriev I.V."/>
            <person name="Rokhsar D.S."/>
        </authorList>
    </citation>
    <scope>NUCLEOTIDE SEQUENCE</scope>
    <source>
        <strain evidence="8">I ESC-2004</strain>
    </source>
</reference>
<feature type="compositionally biased region" description="Basic and acidic residues" evidence="4">
    <location>
        <begin position="62"/>
        <end position="83"/>
    </location>
</feature>
<accession>R7TPU1</accession>
<evidence type="ECO:0000256" key="3">
    <source>
        <dbReference type="ARBA" id="ARBA00022833"/>
    </source>
</evidence>
<feature type="non-terminal residue" evidence="6">
    <location>
        <position position="83"/>
    </location>
</feature>
<reference evidence="6 8" key="2">
    <citation type="journal article" date="2013" name="Nature">
        <title>Insights into bilaterian evolution from three spiralian genomes.</title>
        <authorList>
            <person name="Simakov O."/>
            <person name="Marletaz F."/>
            <person name="Cho S.J."/>
            <person name="Edsinger-Gonzales E."/>
            <person name="Havlak P."/>
            <person name="Hellsten U."/>
            <person name="Kuo D.H."/>
            <person name="Larsson T."/>
            <person name="Lv J."/>
            <person name="Arendt D."/>
            <person name="Savage R."/>
            <person name="Osoegawa K."/>
            <person name="de Jong P."/>
            <person name="Grimwood J."/>
            <person name="Chapman J.A."/>
            <person name="Shapiro H."/>
            <person name="Aerts A."/>
            <person name="Otillar R.P."/>
            <person name="Terry A.Y."/>
            <person name="Boore J.L."/>
            <person name="Grigoriev I.V."/>
            <person name="Lindberg D.R."/>
            <person name="Seaver E.C."/>
            <person name="Weisblat D.A."/>
            <person name="Putnam N.H."/>
            <person name="Rokhsar D.S."/>
        </authorList>
    </citation>
    <scope>NUCLEOTIDE SEQUENCE</scope>
    <source>
        <strain evidence="6 8">I ESC-2004</strain>
    </source>
</reference>
<protein>
    <recommendedName>
        <fullName evidence="5">C2H2-type domain-containing protein</fullName>
    </recommendedName>
</protein>
<dbReference type="AlphaFoldDB" id="R7TPU1"/>